<reference evidence="2 3" key="2">
    <citation type="journal article" date="2011" name="J. Bacteriol.">
        <title>Complete genome sequence of the anaerobic, halophilic alkalithermophile Natranaerobius thermophilus JW/NM-WN-LF.</title>
        <authorList>
            <person name="Zhao B."/>
            <person name="Mesbah N.M."/>
            <person name="Dalin E."/>
            <person name="Goodwin L."/>
            <person name="Nolan M."/>
            <person name="Pitluck S."/>
            <person name="Chertkov O."/>
            <person name="Brettin T.S."/>
            <person name="Han J."/>
            <person name="Larimer F.W."/>
            <person name="Land M.L."/>
            <person name="Hauser L."/>
            <person name="Kyrpides N."/>
            <person name="Wiegel J."/>
        </authorList>
    </citation>
    <scope>NUCLEOTIDE SEQUENCE [LARGE SCALE GENOMIC DNA]</scope>
    <source>
        <strain evidence="3">ATCC BAA-1301 / DSM 18059 / JW/NM-WN-LF</strain>
    </source>
</reference>
<sequence length="502" mass="58281">MNPLKYKRKVQNINNVVLPKLVGNYQYNVYFKGYNKSKEDFIEENPEYGGGSGHPGVDLDKFSNDLANLLNADGDSFQEAYIQFSKHIGVGKAIISGYLHLYDPNKFPLINGASISGIEKYIGKQDHLALKNYAEKERKRQNITQPINNSDFRNYLAYYNLLKELLTLEELKNYHYVDAFLWYVSKYGKPDASDVTVPTGAITEVVEEQDGEAPFEQSISNLTEEISFEQDVTEEILNLLKLKKNVVFYGPPGTGKTYVAKKIANYLVGGQSKNIKFIQFHQNYSYEDFIEGIRPESKKVNGTHIIDYPIRPGVFKTLCDNAKENPEEKYVLIIDEFNRGNISKIFGELLYSLEYRSEDNSIQLPYSKEKELFYIPDNLYIIATMNTADKSLTRIDFAMRRRFAFYKFNVDTKILINWGEKQGLVMDSLATLIEDVNNEIGDENFFIGISFFMREDLPETIKYIWKSEIYPYLEEYFIDDMNSNIDKFKWENVKHRLKELIE</sequence>
<dbReference type="InParanoid" id="B2A7U3"/>
<dbReference type="Pfam" id="PF07728">
    <property type="entry name" value="AAA_5"/>
    <property type="match status" value="1"/>
</dbReference>
<dbReference type="eggNOG" id="COG1401">
    <property type="taxonomic scope" value="Bacteria"/>
</dbReference>
<keyword evidence="3" id="KW-1185">Reference proteome</keyword>
<dbReference type="Proteomes" id="UP000001683">
    <property type="component" value="Chromosome"/>
</dbReference>
<dbReference type="SMART" id="SM00382">
    <property type="entry name" value="AAA"/>
    <property type="match status" value="1"/>
</dbReference>
<accession>B2A7U3</accession>
<dbReference type="KEGG" id="nth:Nther_0805"/>
<dbReference type="REBASE" id="18201">
    <property type="entry name" value="NthMcrBCP"/>
</dbReference>
<dbReference type="InterPro" id="IPR003593">
    <property type="entry name" value="AAA+_ATPase"/>
</dbReference>
<organism evidence="2 3">
    <name type="scientific">Natranaerobius thermophilus (strain ATCC BAA-1301 / DSM 18059 / JW/NM-WN-LF)</name>
    <dbReference type="NCBI Taxonomy" id="457570"/>
    <lineage>
        <taxon>Bacteria</taxon>
        <taxon>Bacillati</taxon>
        <taxon>Bacillota</taxon>
        <taxon>Clostridia</taxon>
        <taxon>Natranaerobiales</taxon>
        <taxon>Natranaerobiaceae</taxon>
        <taxon>Natranaerobius</taxon>
    </lineage>
</organism>
<dbReference type="InterPro" id="IPR052934">
    <property type="entry name" value="Methyl-DNA_Rec/Restrict_Enz"/>
</dbReference>
<dbReference type="EMBL" id="CP001034">
    <property type="protein sequence ID" value="ACB84391.1"/>
    <property type="molecule type" value="Genomic_DNA"/>
</dbReference>
<dbReference type="HOGENOM" id="CLU_037298_0_0_9"/>
<evidence type="ECO:0000313" key="3">
    <source>
        <dbReference type="Proteomes" id="UP000001683"/>
    </source>
</evidence>
<dbReference type="GO" id="GO:0005524">
    <property type="term" value="F:ATP binding"/>
    <property type="evidence" value="ECO:0007669"/>
    <property type="project" value="InterPro"/>
</dbReference>
<dbReference type="InterPro" id="IPR027417">
    <property type="entry name" value="P-loop_NTPase"/>
</dbReference>
<dbReference type="CDD" id="cd00009">
    <property type="entry name" value="AAA"/>
    <property type="match status" value="1"/>
</dbReference>
<evidence type="ECO:0000259" key="1">
    <source>
        <dbReference type="SMART" id="SM00382"/>
    </source>
</evidence>
<dbReference type="STRING" id="457570.Nther_0805"/>
<proteinExistence type="predicted"/>
<dbReference type="PANTHER" id="PTHR37291">
    <property type="entry name" value="5-METHYLCYTOSINE-SPECIFIC RESTRICTION ENZYME B"/>
    <property type="match status" value="1"/>
</dbReference>
<dbReference type="AlphaFoldDB" id="B2A7U3"/>
<reference evidence="2 3" key="1">
    <citation type="submission" date="2008-04" db="EMBL/GenBank/DDBJ databases">
        <title>Complete sequence of chromosome of Natranaerobius thermophilus JW/NM-WN-LF.</title>
        <authorList>
            <consortium name="US DOE Joint Genome Institute"/>
            <person name="Copeland A."/>
            <person name="Lucas S."/>
            <person name="Lapidus A."/>
            <person name="Glavina del Rio T."/>
            <person name="Dalin E."/>
            <person name="Tice H."/>
            <person name="Bruce D."/>
            <person name="Goodwin L."/>
            <person name="Pitluck S."/>
            <person name="Chertkov O."/>
            <person name="Brettin T."/>
            <person name="Detter J.C."/>
            <person name="Han C."/>
            <person name="Kuske C.R."/>
            <person name="Schmutz J."/>
            <person name="Larimer F."/>
            <person name="Land M."/>
            <person name="Hauser L."/>
            <person name="Kyrpides N."/>
            <person name="Lykidis A."/>
            <person name="Mesbah N.M."/>
            <person name="Wiegel J."/>
        </authorList>
    </citation>
    <scope>NUCLEOTIDE SEQUENCE [LARGE SCALE GENOMIC DNA]</scope>
    <source>
        <strain evidence="3">ATCC BAA-1301 / DSM 18059 / JW/NM-WN-LF</strain>
    </source>
</reference>
<evidence type="ECO:0000313" key="2">
    <source>
        <dbReference type="EMBL" id="ACB84391.1"/>
    </source>
</evidence>
<dbReference type="PANTHER" id="PTHR37291:SF1">
    <property type="entry name" value="TYPE IV METHYL-DIRECTED RESTRICTION ENZYME ECOKMCRB SUBUNIT"/>
    <property type="match status" value="1"/>
</dbReference>
<dbReference type="InterPro" id="IPR011704">
    <property type="entry name" value="ATPase_dyneun-rel_AAA"/>
</dbReference>
<dbReference type="SUPFAM" id="SSF52540">
    <property type="entry name" value="P-loop containing nucleoside triphosphate hydrolases"/>
    <property type="match status" value="1"/>
</dbReference>
<gene>
    <name evidence="2" type="ordered locus">Nther_0805</name>
</gene>
<dbReference type="eggNOG" id="COG0464">
    <property type="taxonomic scope" value="Bacteria"/>
</dbReference>
<protein>
    <submittedName>
        <fullName evidence="2">ATPase associated with various cellular activities AAA_5</fullName>
    </submittedName>
</protein>
<name>B2A7U3_NATTJ</name>
<feature type="domain" description="AAA+ ATPase" evidence="1">
    <location>
        <begin position="242"/>
        <end position="409"/>
    </location>
</feature>
<dbReference type="GO" id="GO:0016887">
    <property type="term" value="F:ATP hydrolysis activity"/>
    <property type="evidence" value="ECO:0007669"/>
    <property type="project" value="InterPro"/>
</dbReference>
<dbReference type="Gene3D" id="3.40.50.300">
    <property type="entry name" value="P-loop containing nucleotide triphosphate hydrolases"/>
    <property type="match status" value="1"/>
</dbReference>